<accession>W4LEB1</accession>
<dbReference type="HOGENOM" id="CLU_2786137_0_0_7"/>
<dbReference type="Proteomes" id="UP000019140">
    <property type="component" value="Unassembled WGS sequence"/>
</dbReference>
<dbReference type="AlphaFoldDB" id="W4LEB1"/>
<evidence type="ECO:0000313" key="2">
    <source>
        <dbReference type="Proteomes" id="UP000019140"/>
    </source>
</evidence>
<evidence type="ECO:0000313" key="1">
    <source>
        <dbReference type="EMBL" id="ETW96433.1"/>
    </source>
</evidence>
<protein>
    <submittedName>
        <fullName evidence="1">Uncharacterized protein</fullName>
    </submittedName>
</protein>
<proteinExistence type="predicted"/>
<dbReference type="EMBL" id="AZHX01002183">
    <property type="protein sequence ID" value="ETW96433.1"/>
    <property type="molecule type" value="Genomic_DNA"/>
</dbReference>
<keyword evidence="2" id="KW-1185">Reference proteome</keyword>
<sequence length="68" mass="7777">MFKVKAFMQGVFGYVPLVDVNVRPIGYASPYAILPRFPTLCFQRLMFQGLTLRQLMNHANLEPKGVVF</sequence>
<organism evidence="1 2">
    <name type="scientific">Candidatus Entotheonella gemina</name>
    <dbReference type="NCBI Taxonomy" id="1429439"/>
    <lineage>
        <taxon>Bacteria</taxon>
        <taxon>Pseudomonadati</taxon>
        <taxon>Nitrospinota/Tectimicrobiota group</taxon>
        <taxon>Candidatus Tectimicrobiota</taxon>
        <taxon>Candidatus Entotheonellia</taxon>
        <taxon>Candidatus Entotheonellales</taxon>
        <taxon>Candidatus Entotheonellaceae</taxon>
        <taxon>Candidatus Entotheonella</taxon>
    </lineage>
</organism>
<name>W4LEB1_9BACT</name>
<reference evidence="1 2" key="1">
    <citation type="journal article" date="2014" name="Nature">
        <title>An environmental bacterial taxon with a large and distinct metabolic repertoire.</title>
        <authorList>
            <person name="Wilson M.C."/>
            <person name="Mori T."/>
            <person name="Ruckert C."/>
            <person name="Uria A.R."/>
            <person name="Helf M.J."/>
            <person name="Takada K."/>
            <person name="Gernert C."/>
            <person name="Steffens U.A."/>
            <person name="Heycke N."/>
            <person name="Schmitt S."/>
            <person name="Rinke C."/>
            <person name="Helfrich E.J."/>
            <person name="Brachmann A.O."/>
            <person name="Gurgui C."/>
            <person name="Wakimoto T."/>
            <person name="Kracht M."/>
            <person name="Crusemann M."/>
            <person name="Hentschel U."/>
            <person name="Abe I."/>
            <person name="Matsunaga S."/>
            <person name="Kalinowski J."/>
            <person name="Takeyama H."/>
            <person name="Piel J."/>
        </authorList>
    </citation>
    <scope>NUCLEOTIDE SEQUENCE [LARGE SCALE GENOMIC DNA]</scope>
    <source>
        <strain evidence="2">TSY2</strain>
    </source>
</reference>
<gene>
    <name evidence="1" type="ORF">ETSY2_46410</name>
</gene>
<comment type="caution">
    <text evidence="1">The sequence shown here is derived from an EMBL/GenBank/DDBJ whole genome shotgun (WGS) entry which is preliminary data.</text>
</comment>